<evidence type="ECO:0000256" key="1">
    <source>
        <dbReference type="ARBA" id="ARBA00004453"/>
    </source>
</evidence>
<dbReference type="Proteomes" id="UP000077875">
    <property type="component" value="Chromosome"/>
</dbReference>
<reference evidence="6 7" key="1">
    <citation type="submission" date="2016-04" db="EMBL/GenBank/DDBJ databases">
        <title>Complete Genome Sequence of Halotalea alkalilenta IHB B 13600.</title>
        <authorList>
            <person name="Swarnkar M.K."/>
            <person name="Sharma A."/>
            <person name="Kaushal K."/>
            <person name="Soni R."/>
            <person name="Rana S."/>
            <person name="Singh A.K."/>
            <person name="Gulati A."/>
        </authorList>
    </citation>
    <scope>NUCLEOTIDE SEQUENCE [LARGE SCALE GENOMIC DNA]</scope>
    <source>
        <strain evidence="6 7">IHB B 13600</strain>
    </source>
</reference>
<sequence length="315" mass="35379">MWFKHLHLYRVHDQASLSQQALEDALAVLAFRPVGRFEAKRIGFGAPAGRASERLVHELEGHRLLRLRRQERLLPNAVVAEELEERCEAFEAANGFAPPRREKQALKEKVVEELLPRAFTRSGHIDLWWDTRRSLIGIDCASRKRGEEMIDLLRQALGSLKVTPLSVKRPPAKTLTEWLRKPASRPQDLLLGDAVELRGDDDGVLRARAIDLDGEEIQTALAAGRQVSRLALSLEGQLSFTLQDDLALKSLKFDDQLLDQADDEVRGDDPVERLETEFALMASTLAALSERLIEWLGGEVETGPAPWHQDEAVEA</sequence>
<dbReference type="GO" id="GO:0006310">
    <property type="term" value="P:DNA recombination"/>
    <property type="evidence" value="ECO:0007669"/>
    <property type="project" value="UniProtKB-KW"/>
</dbReference>
<dbReference type="NCBIfam" id="NF001464">
    <property type="entry name" value="PRK00321.1-5"/>
    <property type="match status" value="1"/>
</dbReference>
<dbReference type="GO" id="GO:0003690">
    <property type="term" value="F:double-stranded DNA binding"/>
    <property type="evidence" value="ECO:0007669"/>
    <property type="project" value="TreeGrafter"/>
</dbReference>
<dbReference type="PANTHER" id="PTHR38103">
    <property type="entry name" value="RECOMBINATION-ASSOCIATED PROTEIN RDGC"/>
    <property type="match status" value="1"/>
</dbReference>
<dbReference type="GO" id="GO:0043590">
    <property type="term" value="C:bacterial nucleoid"/>
    <property type="evidence" value="ECO:0007669"/>
    <property type="project" value="TreeGrafter"/>
</dbReference>
<dbReference type="InterPro" id="IPR007476">
    <property type="entry name" value="RdgC"/>
</dbReference>
<evidence type="ECO:0000256" key="5">
    <source>
        <dbReference type="ARBA" id="ARBA00023172"/>
    </source>
</evidence>
<protein>
    <recommendedName>
        <fullName evidence="3">Recombination-associated protein RdgC</fullName>
    </recommendedName>
</protein>
<evidence type="ECO:0000256" key="4">
    <source>
        <dbReference type="ARBA" id="ARBA00022490"/>
    </source>
</evidence>
<dbReference type="Pfam" id="PF04381">
    <property type="entry name" value="RdgC"/>
    <property type="match status" value="1"/>
</dbReference>
<keyword evidence="4" id="KW-0963">Cytoplasm</keyword>
<comment type="similarity">
    <text evidence="2">Belongs to the RdgC family.</text>
</comment>
<evidence type="ECO:0000256" key="2">
    <source>
        <dbReference type="ARBA" id="ARBA00008657"/>
    </source>
</evidence>
<accession>A0A172YE74</accession>
<dbReference type="STRING" id="376489.A5892_08855"/>
<evidence type="ECO:0000313" key="6">
    <source>
        <dbReference type="EMBL" id="ANF57559.1"/>
    </source>
</evidence>
<keyword evidence="5" id="KW-0233">DNA recombination</keyword>
<name>A0A172YE74_9GAMM</name>
<proteinExistence type="inferred from homology"/>
<keyword evidence="7" id="KW-1185">Reference proteome</keyword>
<dbReference type="GO" id="GO:0000018">
    <property type="term" value="P:regulation of DNA recombination"/>
    <property type="evidence" value="ECO:0007669"/>
    <property type="project" value="TreeGrafter"/>
</dbReference>
<evidence type="ECO:0000256" key="3">
    <source>
        <dbReference type="ARBA" id="ARBA00022296"/>
    </source>
</evidence>
<organism evidence="6 7">
    <name type="scientific">Halotalea alkalilenta</name>
    <dbReference type="NCBI Taxonomy" id="376489"/>
    <lineage>
        <taxon>Bacteria</taxon>
        <taxon>Pseudomonadati</taxon>
        <taxon>Pseudomonadota</taxon>
        <taxon>Gammaproteobacteria</taxon>
        <taxon>Oceanospirillales</taxon>
        <taxon>Halomonadaceae</taxon>
        <taxon>Halotalea</taxon>
    </lineage>
</organism>
<dbReference type="KEGG" id="haa:A5892_08855"/>
<dbReference type="EMBL" id="CP015243">
    <property type="protein sequence ID" value="ANF57559.1"/>
    <property type="molecule type" value="Genomic_DNA"/>
</dbReference>
<comment type="subcellular location">
    <subcellularLocation>
        <location evidence="1">Cytoplasm</location>
        <location evidence="1">Nucleoid</location>
    </subcellularLocation>
</comment>
<dbReference type="PANTHER" id="PTHR38103:SF1">
    <property type="entry name" value="RECOMBINATION-ASSOCIATED PROTEIN RDGC"/>
    <property type="match status" value="1"/>
</dbReference>
<evidence type="ECO:0000313" key="7">
    <source>
        <dbReference type="Proteomes" id="UP000077875"/>
    </source>
</evidence>
<gene>
    <name evidence="6" type="ORF">A5892_08855</name>
</gene>
<dbReference type="RefSeq" id="WP_064122501.1">
    <property type="nucleotide sequence ID" value="NZ_CP015243.1"/>
</dbReference>
<dbReference type="AlphaFoldDB" id="A0A172YE74"/>